<evidence type="ECO:0000256" key="2">
    <source>
        <dbReference type="SAM" id="Phobius"/>
    </source>
</evidence>
<dbReference type="Proteomes" id="UP000827721">
    <property type="component" value="Unassembled WGS sequence"/>
</dbReference>
<keyword evidence="2" id="KW-0472">Membrane</keyword>
<name>A0ABQ8I353_9ROSI</name>
<dbReference type="EMBL" id="JAFEMO010000005">
    <property type="protein sequence ID" value="KAH7571048.1"/>
    <property type="molecule type" value="Genomic_DNA"/>
</dbReference>
<gene>
    <name evidence="3" type="ORF">JRO89_XS05G0244200</name>
</gene>
<evidence type="ECO:0000313" key="3">
    <source>
        <dbReference type="EMBL" id="KAH7571048.1"/>
    </source>
</evidence>
<sequence length="113" mass="12393">MRDTEKINMEESLLQPPPPPTSILERPEEEEEKINNFPPTTRDVLFTEVKRLGVLAGPMVALTLSQYLLQVISLMMVGHLSELALSSAAITISLSGVTGFSLLVSVAIFKLLQ</sequence>
<feature type="region of interest" description="Disordered" evidence="1">
    <location>
        <begin position="1"/>
        <end position="33"/>
    </location>
</feature>
<evidence type="ECO:0000313" key="4">
    <source>
        <dbReference type="Proteomes" id="UP000827721"/>
    </source>
</evidence>
<proteinExistence type="predicted"/>
<organism evidence="3 4">
    <name type="scientific">Xanthoceras sorbifolium</name>
    <dbReference type="NCBI Taxonomy" id="99658"/>
    <lineage>
        <taxon>Eukaryota</taxon>
        <taxon>Viridiplantae</taxon>
        <taxon>Streptophyta</taxon>
        <taxon>Embryophyta</taxon>
        <taxon>Tracheophyta</taxon>
        <taxon>Spermatophyta</taxon>
        <taxon>Magnoliopsida</taxon>
        <taxon>eudicotyledons</taxon>
        <taxon>Gunneridae</taxon>
        <taxon>Pentapetalae</taxon>
        <taxon>rosids</taxon>
        <taxon>malvids</taxon>
        <taxon>Sapindales</taxon>
        <taxon>Sapindaceae</taxon>
        <taxon>Xanthoceroideae</taxon>
        <taxon>Xanthoceras</taxon>
    </lineage>
</organism>
<feature type="transmembrane region" description="Helical" evidence="2">
    <location>
        <begin position="52"/>
        <end position="77"/>
    </location>
</feature>
<keyword evidence="2" id="KW-0812">Transmembrane</keyword>
<evidence type="ECO:0000256" key="1">
    <source>
        <dbReference type="SAM" id="MobiDB-lite"/>
    </source>
</evidence>
<reference evidence="3 4" key="1">
    <citation type="submission" date="2021-02" db="EMBL/GenBank/DDBJ databases">
        <title>Plant Genome Project.</title>
        <authorList>
            <person name="Zhang R.-G."/>
        </authorList>
    </citation>
    <scope>NUCLEOTIDE SEQUENCE [LARGE SCALE GENOMIC DNA]</scope>
    <source>
        <tissue evidence="3">Leaves</tissue>
    </source>
</reference>
<comment type="caution">
    <text evidence="3">The sequence shown here is derived from an EMBL/GenBank/DDBJ whole genome shotgun (WGS) entry which is preliminary data.</text>
</comment>
<feature type="transmembrane region" description="Helical" evidence="2">
    <location>
        <begin position="83"/>
        <end position="109"/>
    </location>
</feature>
<keyword evidence="2" id="KW-1133">Transmembrane helix</keyword>
<protein>
    <submittedName>
        <fullName evidence="3">Uncharacterized protein</fullName>
    </submittedName>
</protein>
<keyword evidence="4" id="KW-1185">Reference proteome</keyword>
<accession>A0ABQ8I353</accession>